<dbReference type="SFLD" id="SFLDG01067">
    <property type="entry name" value="SPASM/twitch_domain_containing"/>
    <property type="match status" value="1"/>
</dbReference>
<evidence type="ECO:0000256" key="2">
    <source>
        <dbReference type="ARBA" id="ARBA00022485"/>
    </source>
</evidence>
<name>A0A1M5Q6V5_BUTFI</name>
<dbReference type="EMBL" id="FQXK01000003">
    <property type="protein sequence ID" value="SHH09511.1"/>
    <property type="molecule type" value="Genomic_DNA"/>
</dbReference>
<keyword evidence="9" id="KW-1185">Reference proteome</keyword>
<gene>
    <name evidence="8" type="ORF">SAMN02745229_00209</name>
</gene>
<dbReference type="STRING" id="1121131.SAMN02745229_00209"/>
<keyword evidence="2" id="KW-0004">4Fe-4S</keyword>
<dbReference type="InterPro" id="IPR023867">
    <property type="entry name" value="Sulphatase_maturase_rSAM"/>
</dbReference>
<dbReference type="PANTHER" id="PTHR43273">
    <property type="entry name" value="ANAEROBIC SULFATASE-MATURATING ENZYME HOMOLOG ASLB-RELATED"/>
    <property type="match status" value="1"/>
</dbReference>
<dbReference type="NCBIfam" id="TIGR04068">
    <property type="entry name" value="rSAM_ocin_clost"/>
    <property type="match status" value="1"/>
</dbReference>
<dbReference type="InterPro" id="IPR058240">
    <property type="entry name" value="rSAM_sf"/>
</dbReference>
<dbReference type="PROSITE" id="PS51918">
    <property type="entry name" value="RADICAL_SAM"/>
    <property type="match status" value="1"/>
</dbReference>
<organism evidence="8 9">
    <name type="scientific">Butyrivibrio fibrisolvens DSM 3071</name>
    <dbReference type="NCBI Taxonomy" id="1121131"/>
    <lineage>
        <taxon>Bacteria</taxon>
        <taxon>Bacillati</taxon>
        <taxon>Bacillota</taxon>
        <taxon>Clostridia</taxon>
        <taxon>Lachnospirales</taxon>
        <taxon>Lachnospiraceae</taxon>
        <taxon>Butyrivibrio</taxon>
    </lineage>
</organism>
<dbReference type="CDD" id="cd01335">
    <property type="entry name" value="Radical_SAM"/>
    <property type="match status" value="1"/>
</dbReference>
<dbReference type="SFLD" id="SFLDG01384">
    <property type="entry name" value="thioether_bond_formation_requi"/>
    <property type="match status" value="1"/>
</dbReference>
<keyword evidence="4" id="KW-0479">Metal-binding</keyword>
<evidence type="ECO:0000256" key="1">
    <source>
        <dbReference type="ARBA" id="ARBA00001966"/>
    </source>
</evidence>
<dbReference type="PANTHER" id="PTHR43273:SF8">
    <property type="entry name" value="RADICAL SAM DOMAIN PROTEIN"/>
    <property type="match status" value="1"/>
</dbReference>
<protein>
    <recommendedName>
        <fullName evidence="7">Radical SAM core domain-containing protein</fullName>
    </recommendedName>
</protein>
<comment type="cofactor">
    <cofactor evidence="1">
        <name>[4Fe-4S] cluster</name>
        <dbReference type="ChEBI" id="CHEBI:49883"/>
    </cofactor>
</comment>
<dbReference type="NCBIfam" id="TIGR04085">
    <property type="entry name" value="rSAM_more_4Fe4S"/>
    <property type="match status" value="1"/>
</dbReference>
<keyword evidence="3" id="KW-0949">S-adenosyl-L-methionine</keyword>
<dbReference type="SFLD" id="SFLDG01386">
    <property type="entry name" value="main_SPASM_domain-containing"/>
    <property type="match status" value="1"/>
</dbReference>
<keyword evidence="5" id="KW-0408">Iron</keyword>
<dbReference type="PROSITE" id="PS01305">
    <property type="entry name" value="MOAA_NIFB_PQQE"/>
    <property type="match status" value="1"/>
</dbReference>
<evidence type="ECO:0000313" key="8">
    <source>
        <dbReference type="EMBL" id="SHH09511.1"/>
    </source>
</evidence>
<dbReference type="Proteomes" id="UP000184278">
    <property type="component" value="Unassembled WGS sequence"/>
</dbReference>
<evidence type="ECO:0000256" key="5">
    <source>
        <dbReference type="ARBA" id="ARBA00023004"/>
    </source>
</evidence>
<dbReference type="InterPro" id="IPR024001">
    <property type="entry name" value="Cys-rich_pep_rSAM_mat_CcpM"/>
</dbReference>
<evidence type="ECO:0000313" key="9">
    <source>
        <dbReference type="Proteomes" id="UP000184278"/>
    </source>
</evidence>
<feature type="domain" description="Radical SAM core" evidence="7">
    <location>
        <begin position="88"/>
        <end position="318"/>
    </location>
</feature>
<dbReference type="InterPro" id="IPR000385">
    <property type="entry name" value="MoaA_NifB_PqqE_Fe-S-bd_CS"/>
</dbReference>
<accession>A0A1M5Q6V5</accession>
<dbReference type="Gene3D" id="3.20.20.70">
    <property type="entry name" value="Aldolase class I"/>
    <property type="match status" value="1"/>
</dbReference>
<dbReference type="Pfam" id="PF04055">
    <property type="entry name" value="Radical_SAM"/>
    <property type="match status" value="1"/>
</dbReference>
<evidence type="ECO:0000256" key="4">
    <source>
        <dbReference type="ARBA" id="ARBA00022723"/>
    </source>
</evidence>
<dbReference type="GO" id="GO:0051539">
    <property type="term" value="F:4 iron, 4 sulfur cluster binding"/>
    <property type="evidence" value="ECO:0007669"/>
    <property type="project" value="UniProtKB-KW"/>
</dbReference>
<keyword evidence="6" id="KW-0411">Iron-sulfur</keyword>
<dbReference type="InterPro" id="IPR007197">
    <property type="entry name" value="rSAM"/>
</dbReference>
<proteinExistence type="predicted"/>
<dbReference type="GO" id="GO:0016491">
    <property type="term" value="F:oxidoreductase activity"/>
    <property type="evidence" value="ECO:0007669"/>
    <property type="project" value="InterPro"/>
</dbReference>
<dbReference type="InterPro" id="IPR013785">
    <property type="entry name" value="Aldolase_TIM"/>
</dbReference>
<evidence type="ECO:0000256" key="3">
    <source>
        <dbReference type="ARBA" id="ARBA00022691"/>
    </source>
</evidence>
<dbReference type="SFLD" id="SFLDS00029">
    <property type="entry name" value="Radical_SAM"/>
    <property type="match status" value="1"/>
</dbReference>
<dbReference type="AlphaFoldDB" id="A0A1M5Q6V5"/>
<evidence type="ECO:0000256" key="6">
    <source>
        <dbReference type="ARBA" id="ARBA00023014"/>
    </source>
</evidence>
<dbReference type="InterPro" id="IPR023885">
    <property type="entry name" value="4Fe4S-binding_SPASM_dom"/>
</dbReference>
<dbReference type="GO" id="GO:0046872">
    <property type="term" value="F:metal ion binding"/>
    <property type="evidence" value="ECO:0007669"/>
    <property type="project" value="UniProtKB-KW"/>
</dbReference>
<reference evidence="9" key="1">
    <citation type="submission" date="2016-11" db="EMBL/GenBank/DDBJ databases">
        <authorList>
            <person name="Varghese N."/>
            <person name="Submissions S."/>
        </authorList>
    </citation>
    <scope>NUCLEOTIDE SEQUENCE [LARGE SCALE GENOMIC DNA]</scope>
    <source>
        <strain evidence="9">DSM 3071</strain>
    </source>
</reference>
<sequence>MRMKKPNYYLFEEGKKCYLYDVNINSIVSISRELYLFLSEWKDNIDREIPESLRETIQFLTGHGYLSEKRIINSVSHFEAEVLQDLLNGNMSSIILQVTQNCNLRCKYCVYSGSYINRTHTKARMSVDTAKKAIDFLASHSSNSSDISIGFYGGEPLLEISLIKEIVTYARGIFGGKKINFNITTNATLLNLDIADFLIENGFNITVSLDGPKEIHNKNRVFANSNEGSFDTVMKNIEAIKERFPEAIERIAFNAVIDMSQDVGCSNDFFMSYDTVKNIGVNGTFVNQVNRKDAIQYDYKNYADANYEVFKVFLYACKKEMFNVYKPTVFGSEISSIKQTMCDRYVGKEGFEDRISPGGQCLPGIQRFFVTVDGKFFPCERVDETSDDLCIGNLEEGIAIDKALSILNIAQLTTEQCKNCWCYKMCYQCVAKAQKDGKIDASARLKWCTQTKENVENTIRNYIVLKKYGCEFEEV</sequence>
<dbReference type="SUPFAM" id="SSF102114">
    <property type="entry name" value="Radical SAM enzymes"/>
    <property type="match status" value="1"/>
</dbReference>
<evidence type="ECO:0000259" key="7">
    <source>
        <dbReference type="PROSITE" id="PS51918"/>
    </source>
</evidence>